<dbReference type="PROSITE" id="PS01095">
    <property type="entry name" value="GH18_1"/>
    <property type="match status" value="1"/>
</dbReference>
<dbReference type="SUPFAM" id="SSF51445">
    <property type="entry name" value="(Trans)glycosidases"/>
    <property type="match status" value="1"/>
</dbReference>
<protein>
    <recommendedName>
        <fullName evidence="8">GH18 domain-containing protein</fullName>
    </recommendedName>
</protein>
<dbReference type="EMBL" id="KE361634">
    <property type="protein sequence ID" value="EPQ28618.1"/>
    <property type="molecule type" value="Genomic_DNA"/>
</dbReference>
<keyword evidence="4" id="KW-0119">Carbohydrate metabolism</keyword>
<dbReference type="GO" id="GO:0008843">
    <property type="term" value="F:endochitinase activity"/>
    <property type="evidence" value="ECO:0007669"/>
    <property type="project" value="UniProtKB-EC"/>
</dbReference>
<reference evidence="9 10" key="1">
    <citation type="journal article" date="2013" name="Plant Cell">
        <title>The transition from a phytopathogenic smut ancestor to an anamorphic biocontrol agent deciphered by comparative whole-genome analysis.</title>
        <authorList>
            <person name="Lefebvre F."/>
            <person name="Joly D.L."/>
            <person name="Labbe C."/>
            <person name="Teichmann B."/>
            <person name="Linning R."/>
            <person name="Belzile F."/>
            <person name="Bakkeren G."/>
            <person name="Belanger R.R."/>
        </authorList>
    </citation>
    <scope>NUCLEOTIDE SEQUENCE [LARGE SCALE GENOMIC DNA]</scope>
    <source>
        <strain evidence="9 10">PF-1</strain>
    </source>
</reference>
<dbReference type="Proteomes" id="UP000053664">
    <property type="component" value="Unassembled WGS sequence"/>
</dbReference>
<proteinExistence type="predicted"/>
<evidence type="ECO:0000313" key="10">
    <source>
        <dbReference type="Proteomes" id="UP000053664"/>
    </source>
</evidence>
<dbReference type="PROSITE" id="PS51910">
    <property type="entry name" value="GH18_2"/>
    <property type="match status" value="1"/>
</dbReference>
<keyword evidence="7" id="KW-0732">Signal</keyword>
<dbReference type="CDD" id="cd00598">
    <property type="entry name" value="GH18_chitinase-like"/>
    <property type="match status" value="1"/>
</dbReference>
<evidence type="ECO:0000256" key="1">
    <source>
        <dbReference type="ARBA" id="ARBA00000822"/>
    </source>
</evidence>
<keyword evidence="6" id="KW-0624">Polysaccharide degradation</keyword>
<evidence type="ECO:0000256" key="3">
    <source>
        <dbReference type="ARBA" id="ARBA00023024"/>
    </source>
</evidence>
<dbReference type="InterPro" id="IPR017853">
    <property type="entry name" value="GH"/>
</dbReference>
<keyword evidence="3" id="KW-0146">Chitin degradation</keyword>
<dbReference type="OrthoDB" id="3012298at2759"/>
<evidence type="ECO:0000256" key="6">
    <source>
        <dbReference type="ARBA" id="ARBA00023326"/>
    </source>
</evidence>
<dbReference type="GO" id="GO:0000272">
    <property type="term" value="P:polysaccharide catabolic process"/>
    <property type="evidence" value="ECO:0007669"/>
    <property type="project" value="UniProtKB-KW"/>
</dbReference>
<evidence type="ECO:0000313" key="9">
    <source>
        <dbReference type="EMBL" id="EPQ28618.1"/>
    </source>
</evidence>
<keyword evidence="2" id="KW-0378">Hydrolase</keyword>
<sequence>MRATVAASLAIGLAATGAHAAPHQQVTLYDSFNGLRPEIYDDSLAAKVSHGVWGAVSGLLGMNQAEPKLDLLPGTRMLEGGFPTADIDSVSAPRFVVYGDSDVPSQTYGAPPYYQIDNFDVYNFAFWTVKFGVADNAAKFAAKSAADRKWFKSRYAGAGKKLMVSLFGATDKPQSMGRNPTQLGKEIADWVKKMGLDGVDVDYEEEDLFDQGKSVQWLIDLTKSLRANLPSPTYLITHAPLAPWFNTDIYKDGGYTRIHQEVGNLIDWYGVQFYNQGTFETCESLLWDSGDYYPKTSLFEIAKYSKVPLDKLVVGKPATAQDAGNGFMKPSVLGQCLKTAVQNGWKGGAMFWEYPHMTASRLKVITDASGLK</sequence>
<evidence type="ECO:0000256" key="7">
    <source>
        <dbReference type="SAM" id="SignalP"/>
    </source>
</evidence>
<feature type="domain" description="GH18" evidence="8">
    <location>
        <begin position="93"/>
        <end position="372"/>
    </location>
</feature>
<dbReference type="eggNOG" id="ENOG502S1JC">
    <property type="taxonomic scope" value="Eukaryota"/>
</dbReference>
<dbReference type="AlphaFoldDB" id="A0A061H7L5"/>
<name>A0A061H7L5_9BASI</name>
<dbReference type="KEGG" id="pfp:PFL1_03921"/>
<organism evidence="9 10">
    <name type="scientific">Pseudozyma flocculosa PF-1</name>
    <dbReference type="NCBI Taxonomy" id="1277687"/>
    <lineage>
        <taxon>Eukaryota</taxon>
        <taxon>Fungi</taxon>
        <taxon>Dikarya</taxon>
        <taxon>Basidiomycota</taxon>
        <taxon>Ustilaginomycotina</taxon>
        <taxon>Ustilaginomycetes</taxon>
        <taxon>Ustilaginales</taxon>
        <taxon>Ustilaginaceae</taxon>
        <taxon>Pseudozyma</taxon>
    </lineage>
</organism>
<accession>A0A061H7L5</accession>
<comment type="catalytic activity">
    <reaction evidence="1">
        <text>Random endo-hydrolysis of N-acetyl-beta-D-glucosaminide (1-&gt;4)-beta-linkages in chitin and chitodextrins.</text>
        <dbReference type="EC" id="3.2.1.14"/>
    </reaction>
</comment>
<dbReference type="GeneID" id="19318028"/>
<keyword evidence="5" id="KW-0326">Glycosidase</keyword>
<dbReference type="HOGENOM" id="CLU_050410_1_1_1"/>
<feature type="chain" id="PRO_5001599793" description="GH18 domain-containing protein" evidence="7">
    <location>
        <begin position="21"/>
        <end position="372"/>
    </location>
</feature>
<evidence type="ECO:0000259" key="8">
    <source>
        <dbReference type="PROSITE" id="PS51910"/>
    </source>
</evidence>
<evidence type="ECO:0000256" key="5">
    <source>
        <dbReference type="ARBA" id="ARBA00023295"/>
    </source>
</evidence>
<feature type="signal peptide" evidence="7">
    <location>
        <begin position="1"/>
        <end position="20"/>
    </location>
</feature>
<evidence type="ECO:0000256" key="2">
    <source>
        <dbReference type="ARBA" id="ARBA00022801"/>
    </source>
</evidence>
<dbReference type="GO" id="GO:0006032">
    <property type="term" value="P:chitin catabolic process"/>
    <property type="evidence" value="ECO:0007669"/>
    <property type="project" value="UniProtKB-KW"/>
</dbReference>
<dbReference type="RefSeq" id="XP_007879635.1">
    <property type="nucleotide sequence ID" value="XM_007881444.1"/>
</dbReference>
<dbReference type="InterPro" id="IPR001579">
    <property type="entry name" value="Glyco_hydro_18_chit_AS"/>
</dbReference>
<dbReference type="InterPro" id="IPR001223">
    <property type="entry name" value="Glyco_hydro18_cat"/>
</dbReference>
<gene>
    <name evidence="9" type="ORF">PFL1_03921</name>
</gene>
<evidence type="ECO:0000256" key="4">
    <source>
        <dbReference type="ARBA" id="ARBA00023277"/>
    </source>
</evidence>
<dbReference type="Gene3D" id="3.20.20.80">
    <property type="entry name" value="Glycosidases"/>
    <property type="match status" value="1"/>
</dbReference>